<dbReference type="KEGG" id="rsb:RS694_04860"/>
<organism evidence="3 4">
    <name type="scientific">Rhodoferax saidenbachensis</name>
    <dbReference type="NCBI Taxonomy" id="1484693"/>
    <lineage>
        <taxon>Bacteria</taxon>
        <taxon>Pseudomonadati</taxon>
        <taxon>Pseudomonadota</taxon>
        <taxon>Betaproteobacteria</taxon>
        <taxon>Burkholderiales</taxon>
        <taxon>Comamonadaceae</taxon>
        <taxon>Rhodoferax</taxon>
    </lineage>
</organism>
<reference evidence="3 4" key="1">
    <citation type="submission" date="2017-01" db="EMBL/GenBank/DDBJ databases">
        <authorList>
            <person name="Mah S.A."/>
            <person name="Swanson W.J."/>
            <person name="Moy G.W."/>
            <person name="Vacquier V.D."/>
        </authorList>
    </citation>
    <scope>NUCLEOTIDE SEQUENCE [LARGE SCALE GENOMIC DNA]</scope>
    <source>
        <strain evidence="3 4">DSM 22694</strain>
    </source>
</reference>
<name>A0A1P8K7E0_9BURK</name>
<dbReference type="Gene3D" id="1.25.40.10">
    <property type="entry name" value="Tetratricopeptide repeat domain"/>
    <property type="match status" value="2"/>
</dbReference>
<dbReference type="STRING" id="1484693.RS694_04860"/>
<keyword evidence="1" id="KW-0732">Signal</keyword>
<dbReference type="AlphaFoldDB" id="A0A1P8K7E0"/>
<evidence type="ECO:0000313" key="3">
    <source>
        <dbReference type="EMBL" id="APW41937.1"/>
    </source>
</evidence>
<dbReference type="Pfam" id="PF24604">
    <property type="entry name" value="B-barrel_PelB_C"/>
    <property type="match status" value="1"/>
</dbReference>
<keyword evidence="4" id="KW-1185">Reference proteome</keyword>
<dbReference type="eggNOG" id="COG2909">
    <property type="taxonomic scope" value="Bacteria"/>
</dbReference>
<accession>A0A1P8K7E0</accession>
<dbReference type="SUPFAM" id="SSF48452">
    <property type="entry name" value="TPR-like"/>
    <property type="match status" value="2"/>
</dbReference>
<dbReference type="Proteomes" id="UP000186110">
    <property type="component" value="Chromosome"/>
</dbReference>
<proteinExistence type="predicted"/>
<dbReference type="InterPro" id="IPR057306">
    <property type="entry name" value="B-barrel_PelB_C"/>
</dbReference>
<evidence type="ECO:0000259" key="2">
    <source>
        <dbReference type="Pfam" id="PF24604"/>
    </source>
</evidence>
<dbReference type="Pfam" id="PF13429">
    <property type="entry name" value="TPR_15"/>
    <property type="match status" value="1"/>
</dbReference>
<sequence length="1102" mass="123264">MSLRVGLLVVSCAMLSQAHASDAPVAGQDYQSLQIASSTNLNALKKLYARHTQLPYLRLEQRGTQYVLRAGFWTSTSAAKAALAANPVPGAKLRVAVLRPEALVQYNWAEAAPSNPNALAKPALPLPDANTGKATETMAVAPVPAQPALVNPAPEKKAPLSPTTATDISDRLRTFNPDDFALAYDVLLSTGDLQRAYRIAQQAVAKLPQDPSWRRKLAQVAEWTQHPDVAATQWRALFLQGNRTPDVLANVLRLSPYMEDPSVALQVWKELAVRQPLTTAQWQEVFHLFEELSQPAEGSTFFEAQYRRHQDISLLDYAARLADNAGDDTRALNLYLQRAELAPFSLATVLRAVTHLVRMDRMGDAQTLMQTYASQVPADAAEYWRMLGQIAWETRSNDAAQEAYTRYVKTPQATVADWSRLIFLVRQKMPLEAAGLALEAWRRFGAVDQLTLALEIYTAAGDIQTQTRIYKALQGEALKQAQQEPRFLLLRAQYYQRGKQPDLAWSDLARAMQIAPGDKDAVLSALWFLIDEGRHPVLNTLLRQHAATASKDSAYWMAFAAGNQTLGRNKEALHWYGKEVQRTPQAPLLLLNYADTLEQLQQAGMAARIRRHAWLLLKQKYPSPDAVPKGASPAELLTAVRLSLQNRPGDPAMQQVRQMVQKMRGLPSEQSDEETSTLVLGWAITQEQFANARYWMWQRYARQAEQAAPLWGESQVALQLGDTATMSRLLDRKSDAMPIYNRYDTAYALGHTPQALDIAFKGMAQQENDEPLHDRFRQHAPGNAPYLQLMARKDMLGTLDRQGLYGEARFVVRPQLHLLAGWSRMQQSSTDTNLQTLAPGSDQLERLEIQWQGTRDQGSLALFHRNELQSYMGLQATQTFRWGERINLDTGLDYRADSGLSLPMQVAGYEHSIHGSLGYTLGKRHYLRASPRLSQYYTQFGDYLGSGQLLDLEAGYRIRTEYPDWRLRAVLTQQDFSRNGGISAESLARLPADLQAAINNGTIDPTTYFLPESSTSWGLCFSMGENLAGQNLQTVYSRAWRPYFDMCLRDNSRTGSGYTGTVGMVGSVTGEDHVAVELQNSDGLTTVEGPTRTLTLRYRHYF</sequence>
<feature type="signal peptide" evidence="1">
    <location>
        <begin position="1"/>
        <end position="20"/>
    </location>
</feature>
<gene>
    <name evidence="3" type="ORF">RS694_04860</name>
</gene>
<dbReference type="EMBL" id="CP019239">
    <property type="protein sequence ID" value="APW41937.1"/>
    <property type="molecule type" value="Genomic_DNA"/>
</dbReference>
<feature type="domain" description="PelB C-terminal" evidence="2">
    <location>
        <begin position="783"/>
        <end position="1101"/>
    </location>
</feature>
<dbReference type="InterPro" id="IPR011990">
    <property type="entry name" value="TPR-like_helical_dom_sf"/>
</dbReference>
<evidence type="ECO:0000313" key="4">
    <source>
        <dbReference type="Proteomes" id="UP000186110"/>
    </source>
</evidence>
<dbReference type="RefSeq" id="WP_029705423.1">
    <property type="nucleotide sequence ID" value="NZ_CP019239.1"/>
</dbReference>
<evidence type="ECO:0000256" key="1">
    <source>
        <dbReference type="SAM" id="SignalP"/>
    </source>
</evidence>
<feature type="chain" id="PRO_5010333533" description="PelB C-terminal domain-containing protein" evidence="1">
    <location>
        <begin position="21"/>
        <end position="1102"/>
    </location>
</feature>
<protein>
    <recommendedName>
        <fullName evidence="2">PelB C-terminal domain-containing protein</fullName>
    </recommendedName>
</protein>